<dbReference type="SMART" id="SM00530">
    <property type="entry name" value="HTH_XRE"/>
    <property type="match status" value="1"/>
</dbReference>
<dbReference type="RefSeq" id="WP_320316302.1">
    <property type="nucleotide sequence ID" value="NZ_JAVIIX010000004.1"/>
</dbReference>
<evidence type="ECO:0000313" key="3">
    <source>
        <dbReference type="Proteomes" id="UP001271780"/>
    </source>
</evidence>
<dbReference type="CDD" id="cd00093">
    <property type="entry name" value="HTH_XRE"/>
    <property type="match status" value="1"/>
</dbReference>
<dbReference type="PANTHER" id="PTHR35010:SF2">
    <property type="entry name" value="BLL4672 PROTEIN"/>
    <property type="match status" value="1"/>
</dbReference>
<dbReference type="Pfam" id="PF17765">
    <property type="entry name" value="MLTR_LBD"/>
    <property type="match status" value="1"/>
</dbReference>
<dbReference type="Proteomes" id="UP001271780">
    <property type="component" value="Unassembled WGS sequence"/>
</dbReference>
<dbReference type="Gene3D" id="1.10.260.40">
    <property type="entry name" value="lambda repressor-like DNA-binding domains"/>
    <property type="match status" value="1"/>
</dbReference>
<name>A0ABU4XB57_9HYPH</name>
<evidence type="ECO:0000313" key="2">
    <source>
        <dbReference type="EMBL" id="MDX8472020.1"/>
    </source>
</evidence>
<sequence length="281" mass="31506">MLERAAETDRRKELGRFLRAMRERVQPSRHGISIGTRRRASGLLREEVALLAGISATWYTWLEQGREANPSAQVLNALADVLKLLPVEREHLFKLAKPEWLPETSPSEGSSPDPWIADLLTALSPNPAYVLNRAWDFAAWNDEAAALFGGFDPEVPVKRNLLTRLFLDPAWRALFADWEMVARSAIAQFRAATVGYAAAPDIRAVLDLLRALSPEFDRQWAEMRVEEAPIWSKGLVGPRGEVVTYDYFMLTPAGVGKGMTVSLYRKRGESLRARPSPRLSP</sequence>
<evidence type="ECO:0000259" key="1">
    <source>
        <dbReference type="PROSITE" id="PS50943"/>
    </source>
</evidence>
<dbReference type="Pfam" id="PF13560">
    <property type="entry name" value="HTH_31"/>
    <property type="match status" value="1"/>
</dbReference>
<dbReference type="PANTHER" id="PTHR35010">
    <property type="entry name" value="BLL4672 PROTEIN-RELATED"/>
    <property type="match status" value="1"/>
</dbReference>
<dbReference type="Gene3D" id="3.30.450.180">
    <property type="match status" value="1"/>
</dbReference>
<keyword evidence="3" id="KW-1185">Reference proteome</keyword>
<proteinExistence type="predicted"/>
<dbReference type="InterPro" id="IPR041413">
    <property type="entry name" value="MLTR_LBD"/>
</dbReference>
<gene>
    <name evidence="2" type="ORF">RFM27_08055</name>
</gene>
<organism evidence="2 3">
    <name type="scientific">Mesorhizobium dulcispinae</name>
    <dbReference type="NCBI Taxonomy" id="3072316"/>
    <lineage>
        <taxon>Bacteria</taxon>
        <taxon>Pseudomonadati</taxon>
        <taxon>Pseudomonadota</taxon>
        <taxon>Alphaproteobacteria</taxon>
        <taxon>Hyphomicrobiales</taxon>
        <taxon>Phyllobacteriaceae</taxon>
        <taxon>Mesorhizobium</taxon>
    </lineage>
</organism>
<reference evidence="2 3" key="1">
    <citation type="submission" date="2023-08" db="EMBL/GenBank/DDBJ databases">
        <title>Implementing the SeqCode for naming new Mesorhizobium species isolated from Vachellia karroo root nodules.</title>
        <authorList>
            <person name="Van Lill M."/>
        </authorList>
    </citation>
    <scope>NUCLEOTIDE SEQUENCE [LARGE SCALE GENOMIC DNA]</scope>
    <source>
        <strain evidence="2 3">VK23A</strain>
    </source>
</reference>
<accession>A0ABU4XB57</accession>
<dbReference type="InterPro" id="IPR001387">
    <property type="entry name" value="Cro/C1-type_HTH"/>
</dbReference>
<protein>
    <submittedName>
        <fullName evidence="2">Helix-turn-helix transcriptional regulator</fullName>
    </submittedName>
</protein>
<comment type="caution">
    <text evidence="2">The sequence shown here is derived from an EMBL/GenBank/DDBJ whole genome shotgun (WGS) entry which is preliminary data.</text>
</comment>
<feature type="domain" description="HTH cro/C1-type" evidence="1">
    <location>
        <begin position="38"/>
        <end position="92"/>
    </location>
</feature>
<dbReference type="EMBL" id="JAVIIZ010000003">
    <property type="protein sequence ID" value="MDX8472020.1"/>
    <property type="molecule type" value="Genomic_DNA"/>
</dbReference>
<dbReference type="PROSITE" id="PS50943">
    <property type="entry name" value="HTH_CROC1"/>
    <property type="match status" value="1"/>
</dbReference>
<dbReference type="InterPro" id="IPR010982">
    <property type="entry name" value="Lambda_DNA-bd_dom_sf"/>
</dbReference>
<dbReference type="SUPFAM" id="SSF47413">
    <property type="entry name" value="lambda repressor-like DNA-binding domains"/>
    <property type="match status" value="1"/>
</dbReference>